<name>A0A6A6P0H0_9PEZI</name>
<gene>
    <name evidence="1" type="ORF">BDY21DRAFT_345512</name>
</gene>
<dbReference type="AlphaFoldDB" id="A0A6A6P0H0"/>
<organism evidence="1 2">
    <name type="scientific">Lineolata rhizophorae</name>
    <dbReference type="NCBI Taxonomy" id="578093"/>
    <lineage>
        <taxon>Eukaryota</taxon>
        <taxon>Fungi</taxon>
        <taxon>Dikarya</taxon>
        <taxon>Ascomycota</taxon>
        <taxon>Pezizomycotina</taxon>
        <taxon>Dothideomycetes</taxon>
        <taxon>Dothideomycetes incertae sedis</taxon>
        <taxon>Lineolatales</taxon>
        <taxon>Lineolataceae</taxon>
        <taxon>Lineolata</taxon>
    </lineage>
</organism>
<evidence type="ECO:0000313" key="2">
    <source>
        <dbReference type="Proteomes" id="UP000799766"/>
    </source>
</evidence>
<proteinExistence type="predicted"/>
<evidence type="ECO:0000313" key="1">
    <source>
        <dbReference type="EMBL" id="KAF2457308.1"/>
    </source>
</evidence>
<reference evidence="1" key="1">
    <citation type="journal article" date="2020" name="Stud. Mycol.">
        <title>101 Dothideomycetes genomes: a test case for predicting lifestyles and emergence of pathogens.</title>
        <authorList>
            <person name="Haridas S."/>
            <person name="Albert R."/>
            <person name="Binder M."/>
            <person name="Bloem J."/>
            <person name="Labutti K."/>
            <person name="Salamov A."/>
            <person name="Andreopoulos B."/>
            <person name="Baker S."/>
            <person name="Barry K."/>
            <person name="Bills G."/>
            <person name="Bluhm B."/>
            <person name="Cannon C."/>
            <person name="Castanera R."/>
            <person name="Culley D."/>
            <person name="Daum C."/>
            <person name="Ezra D."/>
            <person name="Gonzalez J."/>
            <person name="Henrissat B."/>
            <person name="Kuo A."/>
            <person name="Liang C."/>
            <person name="Lipzen A."/>
            <person name="Lutzoni F."/>
            <person name="Magnuson J."/>
            <person name="Mondo S."/>
            <person name="Nolan M."/>
            <person name="Ohm R."/>
            <person name="Pangilinan J."/>
            <person name="Park H.-J."/>
            <person name="Ramirez L."/>
            <person name="Alfaro M."/>
            <person name="Sun H."/>
            <person name="Tritt A."/>
            <person name="Yoshinaga Y."/>
            <person name="Zwiers L.-H."/>
            <person name="Turgeon B."/>
            <person name="Goodwin S."/>
            <person name="Spatafora J."/>
            <person name="Crous P."/>
            <person name="Grigoriev I."/>
        </authorList>
    </citation>
    <scope>NUCLEOTIDE SEQUENCE</scope>
    <source>
        <strain evidence="1">ATCC 16933</strain>
    </source>
</reference>
<dbReference type="EMBL" id="MU001681">
    <property type="protein sequence ID" value="KAF2457308.1"/>
    <property type="molecule type" value="Genomic_DNA"/>
</dbReference>
<sequence length="81" mass="9315">MTIDGVLACFWCILDRTFLDTIQNLLEFLLCMKSFFCSQVRLALAQCWWFDGLSAWGTGGCGVEDFSSFRVLFVFSVYMRS</sequence>
<protein>
    <submittedName>
        <fullName evidence="1">Uncharacterized protein</fullName>
    </submittedName>
</protein>
<dbReference type="Proteomes" id="UP000799766">
    <property type="component" value="Unassembled WGS sequence"/>
</dbReference>
<accession>A0A6A6P0H0</accession>
<keyword evidence="2" id="KW-1185">Reference proteome</keyword>